<dbReference type="InterPro" id="IPR040436">
    <property type="entry name" value="Disconnected-like"/>
</dbReference>
<feature type="region of interest" description="Disordered" evidence="2">
    <location>
        <begin position="134"/>
        <end position="204"/>
    </location>
</feature>
<feature type="compositionally biased region" description="Low complexity" evidence="2">
    <location>
        <begin position="177"/>
        <end position="203"/>
    </location>
</feature>
<feature type="domain" description="C2H2-type" evidence="3">
    <location>
        <begin position="383"/>
        <end position="411"/>
    </location>
</feature>
<name>A0A8S4EMC1_PLUXY</name>
<feature type="compositionally biased region" description="Low complexity" evidence="2">
    <location>
        <begin position="761"/>
        <end position="773"/>
    </location>
</feature>
<evidence type="ECO:0000313" key="4">
    <source>
        <dbReference type="EMBL" id="CAG9117042.1"/>
    </source>
</evidence>
<dbReference type="InterPro" id="IPR013087">
    <property type="entry name" value="Znf_C2H2_type"/>
</dbReference>
<dbReference type="PROSITE" id="PS00028">
    <property type="entry name" value="ZINC_FINGER_C2H2_1"/>
    <property type="match status" value="4"/>
</dbReference>
<dbReference type="Proteomes" id="UP000653454">
    <property type="component" value="Unassembled WGS sequence"/>
</dbReference>
<feature type="compositionally biased region" description="Basic and acidic residues" evidence="2">
    <location>
        <begin position="516"/>
        <end position="535"/>
    </location>
</feature>
<feature type="compositionally biased region" description="Polar residues" evidence="2">
    <location>
        <begin position="564"/>
        <end position="578"/>
    </location>
</feature>
<evidence type="ECO:0000256" key="2">
    <source>
        <dbReference type="SAM" id="MobiDB-lite"/>
    </source>
</evidence>
<dbReference type="GO" id="GO:0008270">
    <property type="term" value="F:zinc ion binding"/>
    <property type="evidence" value="ECO:0007669"/>
    <property type="project" value="UniProtKB-KW"/>
</dbReference>
<feature type="compositionally biased region" description="Basic and acidic residues" evidence="2">
    <location>
        <begin position="134"/>
        <end position="159"/>
    </location>
</feature>
<dbReference type="GO" id="GO:0006355">
    <property type="term" value="P:regulation of DNA-templated transcription"/>
    <property type="evidence" value="ECO:0007669"/>
    <property type="project" value="TreeGrafter"/>
</dbReference>
<sequence>MDGVFLFKESQSSGGDRWSARGAEHSAALQQILKLQEARAYHKTSLLPLYRENGLTPPPEPALDIEKMKADKRMEQPDSRAFQQMKLQAEFRKLSDEARTKEQERHDESLKYFQQMMEAKSRFDYLMSLQEKEMKKNSEDRAEYEAKVKKERLSPHDARTSPVPSRSPQYRSSAEASPNRSVRLSTSSSPVSNTSPSNVSPLNHLRNMQPFEANKYNRNDHHEETPDRRKHAYDARDRNAVDFMNMSMRNPLFNFSLPGNMPMPPMSLPSTFNHPAAMVAALSQNPMGLASLQALLPHIAGKHSENAENKPARTADKERQEKRAEEENILNLSKDVLPDPPQMSRNAMLQKSMSPPKRQWGASQIPLNLGTHFINPATGKKRVQCNVCLKTFCDKGALKIHFSAVHLREMHKCTVDGCSMMFSSRRSRNRHSANPNPKLHSPHLRRKISPHDGRSSQLHPVLIPPHAAGLGMPPVMNPLHPFGSFPLLNPGHNMRQFNNMPPEYKNNMDANYSSHMEHNQYNRDGGESDSMDNKDQNGQGDSDEDDGIVVVAGDDDDEDGDTNDYYTNNFHKNNSGSVADSEAEYDHSLGDAEQTESIKECPVSPNSNKRKRKNLNPTRLQNNSHIDDSENQQSNDDDEVLDLKKVKRENHDTEYKDNFNKPTEVKDDLHPIKEEPSDNNMAQDLRVKEEPRESLENTENKKVTTKLDEQFSSENALKRLESLSRGDFHPTHRKPEPLLTAAGPYNLSMNDSAHLSDRSRSSSVSSYESPSDDGPGQIYGHIDNGIFVSTNDIPLDHENPRKCTVCEKMFQNVFSVRSHYQNEHLKSMHKCNVEGCYAAFPSRRSRDRHSANMNLHRKLLSTDEVGGGDDSPLVLLEKAREQVELMMRLTDDDPGMPYIESHKYYQAKEAEKLKSSPISQTQLPFGSPYLPLNLPEAYLNREAFPQHPFLFPPFNMLPNFPPLPFGFLPPGLNGFGCQNQSFSPPISHGKLNYCVEEEAPRPDSAGHYPCRGCSESFTDLGVLKKHCEAKHQQLLHRCTVGGCGAAFFSRTKRNHHAEAHALGLRLQGARGARGMHVNSS</sequence>
<feature type="region of interest" description="Disordered" evidence="2">
    <location>
        <begin position="302"/>
        <end position="327"/>
    </location>
</feature>
<feature type="compositionally biased region" description="Basic and acidic residues" evidence="2">
    <location>
        <begin position="641"/>
        <end position="676"/>
    </location>
</feature>
<keyword evidence="5" id="KW-1185">Reference proteome</keyword>
<feature type="compositionally biased region" description="Polar residues" evidence="2">
    <location>
        <begin position="162"/>
        <end position="176"/>
    </location>
</feature>
<proteinExistence type="predicted"/>
<feature type="region of interest" description="Disordered" evidence="2">
    <location>
        <begin position="721"/>
        <end position="781"/>
    </location>
</feature>
<comment type="caution">
    <text evidence="4">The sequence shown here is derived from an EMBL/GenBank/DDBJ whole genome shotgun (WGS) entry which is preliminary data.</text>
</comment>
<feature type="compositionally biased region" description="Basic and acidic residues" evidence="2">
    <location>
        <begin position="685"/>
        <end position="707"/>
    </location>
</feature>
<dbReference type="Gene3D" id="3.30.160.60">
    <property type="entry name" value="Classic Zinc Finger"/>
    <property type="match status" value="1"/>
</dbReference>
<evidence type="ECO:0000259" key="3">
    <source>
        <dbReference type="PROSITE" id="PS50157"/>
    </source>
</evidence>
<dbReference type="SMART" id="SM00355">
    <property type="entry name" value="ZnF_C2H2"/>
    <property type="match status" value="6"/>
</dbReference>
<dbReference type="GO" id="GO:0005634">
    <property type="term" value="C:nucleus"/>
    <property type="evidence" value="ECO:0007669"/>
    <property type="project" value="TreeGrafter"/>
</dbReference>
<keyword evidence="1" id="KW-0479">Metal-binding</keyword>
<reference evidence="4" key="1">
    <citation type="submission" date="2020-11" db="EMBL/GenBank/DDBJ databases">
        <authorList>
            <person name="Whiteford S."/>
        </authorList>
    </citation>
    <scope>NUCLEOTIDE SEQUENCE</scope>
</reference>
<evidence type="ECO:0000313" key="5">
    <source>
        <dbReference type="Proteomes" id="UP000653454"/>
    </source>
</evidence>
<dbReference type="PANTHER" id="PTHR15021:SF0">
    <property type="entry name" value="DISCO-RELATED, ISOFORM A-RELATED"/>
    <property type="match status" value="1"/>
</dbReference>
<keyword evidence="1" id="KW-0863">Zinc-finger</keyword>
<feature type="compositionally biased region" description="Basic and acidic residues" evidence="2">
    <location>
        <begin position="721"/>
        <end position="736"/>
    </location>
</feature>
<accession>A0A8S4EMC1</accession>
<feature type="region of interest" description="Disordered" evidence="2">
    <location>
        <begin position="426"/>
        <end position="465"/>
    </location>
</feature>
<feature type="compositionally biased region" description="Basic and acidic residues" evidence="2">
    <location>
        <begin position="302"/>
        <end position="326"/>
    </location>
</feature>
<evidence type="ECO:0000256" key="1">
    <source>
        <dbReference type="PROSITE-ProRule" id="PRU00042"/>
    </source>
</evidence>
<dbReference type="PROSITE" id="PS50157">
    <property type="entry name" value="ZINC_FINGER_C2H2_2"/>
    <property type="match status" value="2"/>
</dbReference>
<organism evidence="4 5">
    <name type="scientific">Plutella xylostella</name>
    <name type="common">Diamondback moth</name>
    <name type="synonym">Plutella maculipennis</name>
    <dbReference type="NCBI Taxonomy" id="51655"/>
    <lineage>
        <taxon>Eukaryota</taxon>
        <taxon>Metazoa</taxon>
        <taxon>Ecdysozoa</taxon>
        <taxon>Arthropoda</taxon>
        <taxon>Hexapoda</taxon>
        <taxon>Insecta</taxon>
        <taxon>Pterygota</taxon>
        <taxon>Neoptera</taxon>
        <taxon>Endopterygota</taxon>
        <taxon>Lepidoptera</taxon>
        <taxon>Glossata</taxon>
        <taxon>Ditrysia</taxon>
        <taxon>Yponomeutoidea</taxon>
        <taxon>Plutellidae</taxon>
        <taxon>Plutella</taxon>
    </lineage>
</organism>
<gene>
    <name evidence="4" type="ORF">PLXY2_LOCUS6144</name>
</gene>
<feature type="domain" description="C2H2-type" evidence="3">
    <location>
        <begin position="1008"/>
        <end position="1031"/>
    </location>
</feature>
<feature type="compositionally biased region" description="Acidic residues" evidence="2">
    <location>
        <begin position="541"/>
        <end position="562"/>
    </location>
</feature>
<dbReference type="PANTHER" id="PTHR15021">
    <property type="entry name" value="DISCONNECTED-RELATED"/>
    <property type="match status" value="1"/>
</dbReference>
<feature type="region of interest" description="Disordered" evidence="2">
    <location>
        <begin position="516"/>
        <end position="707"/>
    </location>
</feature>
<dbReference type="EMBL" id="CAJHNJ030000019">
    <property type="protein sequence ID" value="CAG9117042.1"/>
    <property type="molecule type" value="Genomic_DNA"/>
</dbReference>
<keyword evidence="1" id="KW-0862">Zinc</keyword>
<feature type="compositionally biased region" description="Polar residues" evidence="2">
    <location>
        <begin position="615"/>
        <end position="624"/>
    </location>
</feature>
<protein>
    <submittedName>
        <fullName evidence="4">(diamondback moth) hypothetical protein</fullName>
    </submittedName>
</protein>
<dbReference type="AlphaFoldDB" id="A0A8S4EMC1"/>